<proteinExistence type="predicted"/>
<name>A0ABZ3E9S0_9GAMM</name>
<geneLocation type="plasmid" evidence="1 2">
    <name>unnamed2</name>
</geneLocation>
<protein>
    <submittedName>
        <fullName evidence="1">Uncharacterized protein</fullName>
    </submittedName>
</protein>
<accession>A0ABZ3E9S0</accession>
<evidence type="ECO:0000313" key="1">
    <source>
        <dbReference type="EMBL" id="XAF56271.1"/>
    </source>
</evidence>
<dbReference type="RefSeq" id="WP_342632819.1">
    <property type="nucleotide sequence ID" value="NZ_CP152382.1"/>
</dbReference>
<keyword evidence="1" id="KW-0614">Plasmid</keyword>
<dbReference type="Proteomes" id="UP001445268">
    <property type="component" value="Plasmid unnamed2"/>
</dbReference>
<gene>
    <name evidence="1" type="ORF">AAGT77_20330</name>
</gene>
<keyword evidence="2" id="KW-1185">Reference proteome</keyword>
<sequence length="87" mass="9640">MSVFSAVPVQTTPGANHVFAPPEGWFGTNEDYLALMRKRWAEGGLVKHQMGFTARFVMNRSAMPESVIEGPYAEQAMTIITRIAKPI</sequence>
<dbReference type="EMBL" id="CP152382">
    <property type="protein sequence ID" value="XAF56271.1"/>
    <property type="molecule type" value="Genomic_DNA"/>
</dbReference>
<reference evidence="1 2" key="1">
    <citation type="submission" date="2024-04" db="EMBL/GenBank/DDBJ databases">
        <title>Marinobacter sp. SBY-1.</title>
        <authorList>
            <person name="Pan C."/>
        </authorList>
    </citation>
    <scope>NUCLEOTIDE SEQUENCE [LARGE SCALE GENOMIC DNA]</scope>
    <source>
        <strain evidence="1 2">SBY-1</strain>
        <plasmid evidence="1 2">unnamed2</plasmid>
    </source>
</reference>
<organism evidence="1 2">
    <name type="scientific">Marinobacter alkaliphilus</name>
    <dbReference type="NCBI Taxonomy" id="254719"/>
    <lineage>
        <taxon>Bacteria</taxon>
        <taxon>Pseudomonadati</taxon>
        <taxon>Pseudomonadota</taxon>
        <taxon>Gammaproteobacteria</taxon>
        <taxon>Pseudomonadales</taxon>
        <taxon>Marinobacteraceae</taxon>
        <taxon>Marinobacter</taxon>
    </lineage>
</organism>
<evidence type="ECO:0000313" key="2">
    <source>
        <dbReference type="Proteomes" id="UP001445268"/>
    </source>
</evidence>